<keyword evidence="3" id="KW-1185">Reference proteome</keyword>
<evidence type="ECO:0000313" key="3">
    <source>
        <dbReference type="Proteomes" id="UP001066276"/>
    </source>
</evidence>
<sequence>MVNPEGQSMGDMSGNTREDQTQGSEPSLRSIIAAIQDILGSIAPIESKLDTVSIVELGRNYTMDGVTLLMTDGRNVMDGRTRVVDEGRIHIFSTPEDAWMWAHAKGFVEPHSGDPPEGIWLTPQPRRKKRTGGKMRPSRAQAAVGQAQAVLEATQLSSNPYAALHDGKVSDSDSSMGRASGSMVPSSLGPEVTP</sequence>
<feature type="region of interest" description="Disordered" evidence="1">
    <location>
        <begin position="157"/>
        <end position="194"/>
    </location>
</feature>
<accession>A0AAV7RWK0</accession>
<proteinExistence type="predicted"/>
<reference evidence="2" key="1">
    <citation type="journal article" date="2022" name="bioRxiv">
        <title>Sequencing and chromosome-scale assembly of the giantPleurodeles waltlgenome.</title>
        <authorList>
            <person name="Brown T."/>
            <person name="Elewa A."/>
            <person name="Iarovenko S."/>
            <person name="Subramanian E."/>
            <person name="Araus A.J."/>
            <person name="Petzold A."/>
            <person name="Susuki M."/>
            <person name="Suzuki K.-i.T."/>
            <person name="Hayashi T."/>
            <person name="Toyoda A."/>
            <person name="Oliveira C."/>
            <person name="Osipova E."/>
            <person name="Leigh N.D."/>
            <person name="Simon A."/>
            <person name="Yun M.H."/>
        </authorList>
    </citation>
    <scope>NUCLEOTIDE SEQUENCE</scope>
    <source>
        <strain evidence="2">20211129_DDA</strain>
        <tissue evidence="2">Liver</tissue>
    </source>
</reference>
<name>A0AAV7RWK0_PLEWA</name>
<feature type="compositionally biased region" description="Basic residues" evidence="1">
    <location>
        <begin position="125"/>
        <end position="136"/>
    </location>
</feature>
<organism evidence="2 3">
    <name type="scientific">Pleurodeles waltl</name>
    <name type="common">Iberian ribbed newt</name>
    <dbReference type="NCBI Taxonomy" id="8319"/>
    <lineage>
        <taxon>Eukaryota</taxon>
        <taxon>Metazoa</taxon>
        <taxon>Chordata</taxon>
        <taxon>Craniata</taxon>
        <taxon>Vertebrata</taxon>
        <taxon>Euteleostomi</taxon>
        <taxon>Amphibia</taxon>
        <taxon>Batrachia</taxon>
        <taxon>Caudata</taxon>
        <taxon>Salamandroidea</taxon>
        <taxon>Salamandridae</taxon>
        <taxon>Pleurodelinae</taxon>
        <taxon>Pleurodeles</taxon>
    </lineage>
</organism>
<feature type="region of interest" description="Disordered" evidence="1">
    <location>
        <begin position="112"/>
        <end position="136"/>
    </location>
</feature>
<protein>
    <submittedName>
        <fullName evidence="2">Uncharacterized protein</fullName>
    </submittedName>
</protein>
<dbReference type="Proteomes" id="UP001066276">
    <property type="component" value="Chromosome 5"/>
</dbReference>
<evidence type="ECO:0000313" key="2">
    <source>
        <dbReference type="EMBL" id="KAJ1156002.1"/>
    </source>
</evidence>
<feature type="region of interest" description="Disordered" evidence="1">
    <location>
        <begin position="1"/>
        <end position="26"/>
    </location>
</feature>
<evidence type="ECO:0000256" key="1">
    <source>
        <dbReference type="SAM" id="MobiDB-lite"/>
    </source>
</evidence>
<dbReference type="AlphaFoldDB" id="A0AAV7RWK0"/>
<comment type="caution">
    <text evidence="2">The sequence shown here is derived from an EMBL/GenBank/DDBJ whole genome shotgun (WGS) entry which is preliminary data.</text>
</comment>
<gene>
    <name evidence="2" type="ORF">NDU88_008727</name>
</gene>
<dbReference type="EMBL" id="JANPWB010000009">
    <property type="protein sequence ID" value="KAJ1156002.1"/>
    <property type="molecule type" value="Genomic_DNA"/>
</dbReference>